<proteinExistence type="predicted"/>
<accession>A0AAJ1DIK5</accession>
<evidence type="ECO:0000313" key="1">
    <source>
        <dbReference type="EMBL" id="ARX32866.1"/>
    </source>
</evidence>
<evidence type="ECO:0000313" key="2">
    <source>
        <dbReference type="Proteomes" id="UP000195540"/>
    </source>
</evidence>
<protein>
    <submittedName>
        <fullName evidence="1">Uncharacterized protein</fullName>
    </submittedName>
</protein>
<sequence length="324" mass="36563">MGLGLKDAIRYVNVFHEKNTNKLNLFRGHWYPGFISVLAAYINYHRITEENCDLPNLEYMQAINLHGALWGTDQYPQERINVGTNYSLVTALKSVEAVDTATGAINGCVRRLTFPDRSPEFYPQGLLDLTHVIGELHDNVWSHGKSTGFSFAQKYAVPRTNREEYYLEFSLADCGLGFLKELQRAKIPNIRTHQEAIEWCIQQGNSSKHADLQDDWAQQLPQDFMGGSMFGADVAIKEKDNNHQGLGLYHLIELVKNYNGELHLATGDVCLDVIDGKMSYTKLDSMWSGVAISCRFKISELAKEHDNGDDDPQLMDIMRALGGE</sequence>
<reference evidence="1 2" key="1">
    <citation type="submission" date="2017-05" db="EMBL/GenBank/DDBJ databases">
        <title>Whole genome sequencing of Proteus mirabilis AR_0155.</title>
        <authorList>
            <person name="Conlan S."/>
            <person name="Thomas P.J."/>
            <person name="Mullikin J."/>
            <person name="Frank K.M."/>
            <person name="Segre J.A."/>
        </authorList>
    </citation>
    <scope>NUCLEOTIDE SEQUENCE [LARGE SCALE GENOMIC DNA]</scope>
    <source>
        <strain evidence="1 2">AR_0155</strain>
    </source>
</reference>
<dbReference type="AlphaFoldDB" id="A0AAJ1DIK5"/>
<dbReference type="Proteomes" id="UP000195540">
    <property type="component" value="Chromosome"/>
</dbReference>
<organism evidence="1 2">
    <name type="scientific">Proteus mirabilis</name>
    <dbReference type="NCBI Taxonomy" id="584"/>
    <lineage>
        <taxon>Bacteria</taxon>
        <taxon>Pseudomonadati</taxon>
        <taxon>Pseudomonadota</taxon>
        <taxon>Gammaproteobacteria</taxon>
        <taxon>Enterobacterales</taxon>
        <taxon>Morganellaceae</taxon>
        <taxon>Proteus</taxon>
    </lineage>
</organism>
<name>A0AAJ1DIK5_PROMI</name>
<dbReference type="RefSeq" id="WP_049220095.1">
    <property type="nucleotide sequence ID" value="NZ_BGKS01000115.1"/>
</dbReference>
<gene>
    <name evidence="1" type="ORF">AM402_01480</name>
</gene>
<dbReference type="EMBL" id="CP021694">
    <property type="protein sequence ID" value="ARX32866.1"/>
    <property type="molecule type" value="Genomic_DNA"/>
</dbReference>